<comment type="similarity">
    <text evidence="2 5">Belongs to the trans-sulfuration enzymes family.</text>
</comment>
<accession>A0ABV2L0S1</accession>
<sequence length="439" mass="47242">MSNQEQYRVETIGIHGGLEADPATGARALPIYQTNSYQFNHTEHAANLFSLQEEGFIYSRIGNPTVGVFEDRVAQLEGGIGALAFSSGMASISGAIFNLAEAGDEIVAASTLYGGTYNLFSTTLPKHGITTHFVDPTEPENFRQAITPNTKAVFAETIGNPGLHVLDIEKVAEIAHEAGVPLIVDNTFPTPYLLRPIDYGADLVVHSATKWLGGNGTTLGGVLVDAGKFDWNSSKFPGFTEPDPSYHGIVYAEALPEAAFITKARVQVLRDTGATLSPYNAFQLALGLETLHVRMKEHVANAHRIVEYLDQHPAIDWVLYPEKDDHPSQSLAAKYLPKGAGSIVVFGIKGGKEAGASVIDNAQLWSHLANVGDAKSLIIHPASTTHQQLNEEERKASGVTEDLIRLSVGIEHVDDLIADLEQAIETTTGKTSQVSEVHS</sequence>
<dbReference type="Pfam" id="PF01053">
    <property type="entry name" value="Cys_Met_Meta_PP"/>
    <property type="match status" value="1"/>
</dbReference>
<evidence type="ECO:0000256" key="1">
    <source>
        <dbReference type="ARBA" id="ARBA00001933"/>
    </source>
</evidence>
<evidence type="ECO:0000313" key="6">
    <source>
        <dbReference type="EMBL" id="MET3684400.1"/>
    </source>
</evidence>
<dbReference type="EMBL" id="JBEPMX010000017">
    <property type="protein sequence ID" value="MET3684400.1"/>
    <property type="molecule type" value="Genomic_DNA"/>
</dbReference>
<dbReference type="PANTHER" id="PTHR43797">
    <property type="entry name" value="HOMOCYSTEINE/CYSTEINE SYNTHASE"/>
    <property type="match status" value="1"/>
</dbReference>
<evidence type="ECO:0000256" key="5">
    <source>
        <dbReference type="RuleBase" id="RU362118"/>
    </source>
</evidence>
<dbReference type="PANTHER" id="PTHR43797:SF2">
    <property type="entry name" value="HOMOCYSTEINE_CYSTEINE SYNTHASE"/>
    <property type="match status" value="1"/>
</dbReference>
<dbReference type="RefSeq" id="WP_354221718.1">
    <property type="nucleotide sequence ID" value="NZ_JBEPMX010000017.1"/>
</dbReference>
<dbReference type="GO" id="GO:0003961">
    <property type="term" value="F:O-acetylhomoserine aminocarboxypropyltransferase activity"/>
    <property type="evidence" value="ECO:0007669"/>
    <property type="project" value="UniProtKB-EC"/>
</dbReference>
<dbReference type="Gene3D" id="3.40.640.10">
    <property type="entry name" value="Type I PLP-dependent aspartate aminotransferase-like (Major domain)"/>
    <property type="match status" value="1"/>
</dbReference>
<dbReference type="InterPro" id="IPR015422">
    <property type="entry name" value="PyrdxlP-dep_Trfase_small"/>
</dbReference>
<evidence type="ECO:0000256" key="4">
    <source>
        <dbReference type="ARBA" id="ARBA00022898"/>
    </source>
</evidence>
<dbReference type="InterPro" id="IPR015424">
    <property type="entry name" value="PyrdxlP-dep_Trfase"/>
</dbReference>
<evidence type="ECO:0000313" key="7">
    <source>
        <dbReference type="Proteomes" id="UP001549167"/>
    </source>
</evidence>
<keyword evidence="3 6" id="KW-0808">Transferase</keyword>
<dbReference type="SUPFAM" id="SSF53383">
    <property type="entry name" value="PLP-dependent transferases"/>
    <property type="match status" value="1"/>
</dbReference>
<dbReference type="EC" id="2.5.1.49" evidence="6"/>
<keyword evidence="4 5" id="KW-0663">Pyridoxal phosphate</keyword>
<evidence type="ECO:0000256" key="3">
    <source>
        <dbReference type="ARBA" id="ARBA00022679"/>
    </source>
</evidence>
<dbReference type="InterPro" id="IPR015421">
    <property type="entry name" value="PyrdxlP-dep_Trfase_major"/>
</dbReference>
<dbReference type="Proteomes" id="UP001549167">
    <property type="component" value="Unassembled WGS sequence"/>
</dbReference>
<reference evidence="6 7" key="1">
    <citation type="submission" date="2024-06" db="EMBL/GenBank/DDBJ databases">
        <title>Genomic Encyclopedia of Type Strains, Phase IV (KMG-IV): sequencing the most valuable type-strain genomes for metagenomic binning, comparative biology and taxonomic classification.</title>
        <authorList>
            <person name="Goeker M."/>
        </authorList>
    </citation>
    <scope>NUCLEOTIDE SEQUENCE [LARGE SCALE GENOMIC DNA]</scope>
    <source>
        <strain evidence="6 7">DSM 23520</strain>
    </source>
</reference>
<comment type="cofactor">
    <cofactor evidence="1 5">
        <name>pyridoxal 5'-phosphate</name>
        <dbReference type="ChEBI" id="CHEBI:597326"/>
    </cofactor>
</comment>
<organism evidence="6 7">
    <name type="scientific">Alkalibacillus flavidus</name>
    <dbReference type="NCBI Taxonomy" id="546021"/>
    <lineage>
        <taxon>Bacteria</taxon>
        <taxon>Bacillati</taxon>
        <taxon>Bacillota</taxon>
        <taxon>Bacilli</taxon>
        <taxon>Bacillales</taxon>
        <taxon>Bacillaceae</taxon>
        <taxon>Alkalibacillus</taxon>
    </lineage>
</organism>
<dbReference type="NCBIfam" id="TIGR01326">
    <property type="entry name" value="OAH_OAS_sulfhy"/>
    <property type="match status" value="1"/>
</dbReference>
<gene>
    <name evidence="6" type="ORF">ABID56_002527</name>
</gene>
<dbReference type="InterPro" id="IPR006235">
    <property type="entry name" value="OAc-hSer/O-AcSer_sulfhydrylase"/>
</dbReference>
<comment type="caution">
    <text evidence="6">The sequence shown here is derived from an EMBL/GenBank/DDBJ whole genome shotgun (WGS) entry which is preliminary data.</text>
</comment>
<name>A0ABV2L0S1_9BACI</name>
<dbReference type="CDD" id="cd00614">
    <property type="entry name" value="CGS_like"/>
    <property type="match status" value="1"/>
</dbReference>
<dbReference type="Gene3D" id="3.90.1150.10">
    <property type="entry name" value="Aspartate Aminotransferase, domain 1"/>
    <property type="match status" value="1"/>
</dbReference>
<protein>
    <submittedName>
        <fullName evidence="6">O-acetylhomoserine (Thiol)-lyase</fullName>
        <ecNumber evidence="6">2.5.1.49</ecNumber>
    </submittedName>
</protein>
<proteinExistence type="inferred from homology"/>
<dbReference type="InterPro" id="IPR000277">
    <property type="entry name" value="Cys/Met-Metab_PyrdxlP-dep_enz"/>
</dbReference>
<dbReference type="PIRSF" id="PIRSF001434">
    <property type="entry name" value="CGS"/>
    <property type="match status" value="1"/>
</dbReference>
<evidence type="ECO:0000256" key="2">
    <source>
        <dbReference type="ARBA" id="ARBA00009077"/>
    </source>
</evidence>
<keyword evidence="7" id="KW-1185">Reference proteome</keyword>